<gene>
    <name evidence="1" type="ORF">HAP48_026575</name>
</gene>
<evidence type="ECO:0000313" key="1">
    <source>
        <dbReference type="EMBL" id="NVI46460.1"/>
    </source>
</evidence>
<name>A0A973W3E5_9BRAD</name>
<sequence>MRFYQVHRLAEGGQSAGYEYFTSKRAADRAVSDWRDDDLEQIANVEPIDITPTRAGILLALNTYANHADNG</sequence>
<proteinExistence type="predicted"/>
<dbReference type="AlphaFoldDB" id="A0A973W3E5"/>
<dbReference type="RefSeq" id="WP_166205782.1">
    <property type="nucleotide sequence ID" value="NZ_CP088285.1"/>
</dbReference>
<reference evidence="1" key="1">
    <citation type="submission" date="2020-06" db="EMBL/GenBank/DDBJ databases">
        <title>Whole Genome Sequence of Bradyrhizobium sp. Strain 1S1.</title>
        <authorList>
            <person name="Bromfield E.S.P."/>
            <person name="Cloutier S."/>
        </authorList>
    </citation>
    <scope>NUCLEOTIDE SEQUENCE [LARGE SCALE GENOMIC DNA]</scope>
    <source>
        <strain evidence="1">1S1</strain>
    </source>
</reference>
<organism evidence="1">
    <name type="scientific">Bradyrhizobium septentrionale</name>
    <dbReference type="NCBI Taxonomy" id="1404411"/>
    <lineage>
        <taxon>Bacteria</taxon>
        <taxon>Pseudomonadati</taxon>
        <taxon>Pseudomonadota</taxon>
        <taxon>Alphaproteobacteria</taxon>
        <taxon>Hyphomicrobiales</taxon>
        <taxon>Nitrobacteraceae</taxon>
        <taxon>Bradyrhizobium</taxon>
    </lineage>
</organism>
<accession>A0A973W3E5</accession>
<dbReference type="EMBL" id="JAAOLE020000001">
    <property type="protein sequence ID" value="NVI46460.1"/>
    <property type="molecule type" value="Genomic_DNA"/>
</dbReference>
<comment type="caution">
    <text evidence="1">The sequence shown here is derived from an EMBL/GenBank/DDBJ whole genome shotgun (WGS) entry which is preliminary data.</text>
</comment>
<protein>
    <submittedName>
        <fullName evidence="1">Uncharacterized protein</fullName>
    </submittedName>
</protein>